<evidence type="ECO:0000313" key="15">
    <source>
        <dbReference type="Proteomes" id="UP000233365"/>
    </source>
</evidence>
<dbReference type="PANTHER" id="PTHR11839:SF5">
    <property type="entry name" value="ADP-RIBOSE PYROPHOSPHATASE"/>
    <property type="match status" value="1"/>
</dbReference>
<evidence type="ECO:0000256" key="12">
    <source>
        <dbReference type="ARBA" id="ARBA00049546"/>
    </source>
</evidence>
<dbReference type="Proteomes" id="UP000233365">
    <property type="component" value="Unassembled WGS sequence"/>
</dbReference>
<evidence type="ECO:0000256" key="5">
    <source>
        <dbReference type="ARBA" id="ARBA00022723"/>
    </source>
</evidence>
<keyword evidence="15" id="KW-1185">Reference proteome</keyword>
<dbReference type="InterPro" id="IPR020084">
    <property type="entry name" value="NUDIX_hydrolase_CS"/>
</dbReference>
<feature type="domain" description="Nudix hydrolase" evidence="13">
    <location>
        <begin position="51"/>
        <end position="201"/>
    </location>
</feature>
<evidence type="ECO:0000256" key="3">
    <source>
        <dbReference type="ARBA" id="ARBA00012453"/>
    </source>
</evidence>
<evidence type="ECO:0000256" key="9">
    <source>
        <dbReference type="ARBA" id="ARBA00030162"/>
    </source>
</evidence>
<dbReference type="RefSeq" id="WP_101246066.1">
    <property type="nucleotide sequence ID" value="NZ_PGTS01000002.1"/>
</dbReference>
<proteinExistence type="inferred from homology"/>
<dbReference type="NCBIfam" id="TIGR00052">
    <property type="entry name" value="nudix-type nucleoside diphosphatase, YffH/AdpP family"/>
    <property type="match status" value="1"/>
</dbReference>
<comment type="caution">
    <text evidence="14">The sequence shown here is derived from an EMBL/GenBank/DDBJ whole genome shotgun (WGS) entry which is preliminary data.</text>
</comment>
<comment type="similarity">
    <text evidence="2">Belongs to the Nudix hydrolase family. NudF subfamily.</text>
</comment>
<dbReference type="PROSITE" id="PS00893">
    <property type="entry name" value="NUDIX_BOX"/>
    <property type="match status" value="1"/>
</dbReference>
<protein>
    <recommendedName>
        <fullName evidence="4">ADP-ribose pyrophosphatase</fullName>
        <ecNumber evidence="3">3.6.1.13</ecNumber>
    </recommendedName>
    <alternativeName>
        <fullName evidence="9">ADP-ribose diphosphatase</fullName>
    </alternativeName>
    <alternativeName>
        <fullName evidence="11">ADP-ribose phosphohydrolase</fullName>
    </alternativeName>
    <alternativeName>
        <fullName evidence="10">Adenosine diphosphoribose pyrophosphatase</fullName>
    </alternativeName>
</protein>
<organism evidence="14 15">
    <name type="scientific">Thalassospira povalilytica</name>
    <dbReference type="NCBI Taxonomy" id="732237"/>
    <lineage>
        <taxon>Bacteria</taxon>
        <taxon>Pseudomonadati</taxon>
        <taxon>Pseudomonadota</taxon>
        <taxon>Alphaproteobacteria</taxon>
        <taxon>Rhodospirillales</taxon>
        <taxon>Thalassospiraceae</taxon>
        <taxon>Thalassospira</taxon>
    </lineage>
</organism>
<evidence type="ECO:0000256" key="6">
    <source>
        <dbReference type="ARBA" id="ARBA00022801"/>
    </source>
</evidence>
<accession>A0ABX4RA13</accession>
<evidence type="ECO:0000256" key="7">
    <source>
        <dbReference type="ARBA" id="ARBA00022842"/>
    </source>
</evidence>
<dbReference type="InterPro" id="IPR015797">
    <property type="entry name" value="NUDIX_hydrolase-like_dom_sf"/>
</dbReference>
<dbReference type="InterPro" id="IPR000086">
    <property type="entry name" value="NUDIX_hydrolase_dom"/>
</dbReference>
<comment type="function">
    <text evidence="8">Acts on ADP-mannose and ADP-glucose as well as ADP-ribose. Prevents glycogen biosynthesis. The reaction catalyzed by this enzyme is a limiting step of the gluconeogenic process.</text>
</comment>
<comment type="cofactor">
    <cofactor evidence="1">
        <name>Mg(2+)</name>
        <dbReference type="ChEBI" id="CHEBI:18420"/>
    </cofactor>
</comment>
<dbReference type="EC" id="3.6.1.13" evidence="3"/>
<dbReference type="EMBL" id="PGTS01000002">
    <property type="protein sequence ID" value="PKR50980.1"/>
    <property type="molecule type" value="Genomic_DNA"/>
</dbReference>
<name>A0ABX4RA13_9PROT</name>
<evidence type="ECO:0000256" key="10">
    <source>
        <dbReference type="ARBA" id="ARBA00030308"/>
    </source>
</evidence>
<dbReference type="SUPFAM" id="SSF55811">
    <property type="entry name" value="Nudix"/>
    <property type="match status" value="1"/>
</dbReference>
<dbReference type="Pfam" id="PF00293">
    <property type="entry name" value="NUDIX"/>
    <property type="match status" value="1"/>
</dbReference>
<evidence type="ECO:0000256" key="1">
    <source>
        <dbReference type="ARBA" id="ARBA00001946"/>
    </source>
</evidence>
<evidence type="ECO:0000259" key="13">
    <source>
        <dbReference type="PROSITE" id="PS51462"/>
    </source>
</evidence>
<reference evidence="14 15" key="1">
    <citation type="submission" date="2017-11" db="EMBL/GenBank/DDBJ databases">
        <title>Biodiversity and function of Thalassospira species in the particle-attached aromatic-hydrocarbon-degrading consortia from the surface seawater of the China South Sea.</title>
        <authorList>
            <person name="Dong C."/>
            <person name="Liu R."/>
            <person name="Shao Z."/>
        </authorList>
    </citation>
    <scope>NUCLEOTIDE SEQUENCE [LARGE SCALE GENOMIC DNA]</scope>
    <source>
        <strain evidence="14 15">139Z-12</strain>
    </source>
</reference>
<sequence length="212" mass="24024">MTEQKHARPRQFHILDQKRGWDGYFKLDVYRLQHDKFDGGKSAVLEREVLERGHAVALLPYDPVRDEVVLIEQFRPGTLSVQNHYRDMPVWLTEIVAGIIEDGESAEDVARRETIEEAGCEIIGPLELISRYYVTPGCSSETVTMYYGRVDTSKAGGIHGLAEEGEDIRVFTVSADECFAMLQNGQLCNATATIAVQWLMLHRDRIRREAGV</sequence>
<dbReference type="PANTHER" id="PTHR11839">
    <property type="entry name" value="UDP/ADP-SUGAR PYROPHOSPHATASE"/>
    <property type="match status" value="1"/>
</dbReference>
<evidence type="ECO:0000256" key="11">
    <source>
        <dbReference type="ARBA" id="ARBA00033056"/>
    </source>
</evidence>
<evidence type="ECO:0000256" key="4">
    <source>
        <dbReference type="ARBA" id="ARBA00013297"/>
    </source>
</evidence>
<dbReference type="Gene3D" id="3.90.79.10">
    <property type="entry name" value="Nucleoside Triphosphate Pyrophosphohydrolase"/>
    <property type="match status" value="1"/>
</dbReference>
<evidence type="ECO:0000256" key="2">
    <source>
        <dbReference type="ARBA" id="ARBA00007482"/>
    </source>
</evidence>
<keyword evidence="7" id="KW-0460">Magnesium</keyword>
<dbReference type="PROSITE" id="PS51462">
    <property type="entry name" value="NUDIX"/>
    <property type="match status" value="1"/>
</dbReference>
<keyword evidence="5" id="KW-0479">Metal-binding</keyword>
<dbReference type="InterPro" id="IPR004385">
    <property type="entry name" value="NDP_pyrophosphatase"/>
</dbReference>
<gene>
    <name evidence="14" type="primary">nudF</name>
    <name evidence="14" type="ORF">CU041_05410</name>
</gene>
<comment type="catalytic activity">
    <reaction evidence="12">
        <text>ADP-D-ribose + H2O = D-ribose 5-phosphate + AMP + 2 H(+)</text>
        <dbReference type="Rhea" id="RHEA:10412"/>
        <dbReference type="ChEBI" id="CHEBI:15377"/>
        <dbReference type="ChEBI" id="CHEBI:15378"/>
        <dbReference type="ChEBI" id="CHEBI:57967"/>
        <dbReference type="ChEBI" id="CHEBI:78346"/>
        <dbReference type="ChEBI" id="CHEBI:456215"/>
        <dbReference type="EC" id="3.6.1.13"/>
    </reaction>
</comment>
<evidence type="ECO:0000313" key="14">
    <source>
        <dbReference type="EMBL" id="PKR50980.1"/>
    </source>
</evidence>
<keyword evidence="6 14" id="KW-0378">Hydrolase</keyword>
<evidence type="ECO:0000256" key="8">
    <source>
        <dbReference type="ARBA" id="ARBA00025164"/>
    </source>
</evidence>
<dbReference type="CDD" id="cd24155">
    <property type="entry name" value="NUDIX_ADPRase"/>
    <property type="match status" value="1"/>
</dbReference>
<dbReference type="GO" id="GO:0047631">
    <property type="term" value="F:ADP-ribose diphosphatase activity"/>
    <property type="evidence" value="ECO:0007669"/>
    <property type="project" value="UniProtKB-EC"/>
</dbReference>